<dbReference type="PROSITE" id="PS50261">
    <property type="entry name" value="G_PROTEIN_RECEP_F2_4"/>
    <property type="match status" value="1"/>
</dbReference>
<evidence type="ECO:0000256" key="2">
    <source>
        <dbReference type="ARBA" id="ARBA00022692"/>
    </source>
</evidence>
<dbReference type="SUPFAM" id="SSF81321">
    <property type="entry name" value="Family A G protein-coupled receptor-like"/>
    <property type="match status" value="1"/>
</dbReference>
<feature type="transmembrane region" description="Helical" evidence="6">
    <location>
        <begin position="574"/>
        <end position="598"/>
    </location>
</feature>
<feature type="region of interest" description="Disordered" evidence="5">
    <location>
        <begin position="625"/>
        <end position="657"/>
    </location>
</feature>
<sequence>MNRPSLVLTFTTTTILITSCFGHAQIRKCCQLEEILDIGNNSCVKGPTGNQWSIPTDYIHSSKRRNLTMLFNRFGRPKCNNMTHKLVQRKLSRDDIHFLSQESVAFLERPGFDHFNASRVVVGNSEFCVDSFISNSVEYLVELCLPKCSEENPCVRKCCDPHQIVDLDIFACDDIRGAEFVPGNRNIWEPFIDPEVDNVVITDATGGTTTTTTEFFYYPFPLHVKKLGVTHIGEPACKGGNLLDTEFGEKEIYKRISLLENASLLMQFNSGEKVLYRWDEFCIDGTMANRSDEENYLKNRIVFVCVGEQESQNFVDVLQEYRQHLYPILTGTSAMFLLLTSIIYSMLWKDLNLPGWLQFSYTNCLLVAFTLLTVVQIWTEQILSYSEYLCKVVGYTLHASFLSCFFWLTSMNIDLWLSFRNTSLQTNFGKSRGKKRYFGFALICISTPIGVTVAAIITDIEIKMGSNRNVELFTGIGETGCALNIQNRIVHLCYFYGVVGILLVINVMFFFCTVLCLRERQKETKFAHRQCTAPDSADLIRFRLFTRLFFVMGILWVFELISWMSTFLNLNARFLTVFVVTDCLNALQGVAIFFMFVWKPQTWRQLKKKWRKVLQMESQASLMPNTVKTTSVKSSTKSRSSSCKASGGPTSPTSPTG</sequence>
<feature type="transmembrane region" description="Helical" evidence="6">
    <location>
        <begin position="325"/>
        <end position="347"/>
    </location>
</feature>
<feature type="compositionally biased region" description="Low complexity" evidence="5">
    <location>
        <begin position="626"/>
        <end position="657"/>
    </location>
</feature>
<dbReference type="EMBL" id="LNIX01000004">
    <property type="protein sequence ID" value="OXA55733.1"/>
    <property type="molecule type" value="Genomic_DNA"/>
</dbReference>
<feature type="transmembrane region" description="Helical" evidence="6">
    <location>
        <begin position="548"/>
        <end position="568"/>
    </location>
</feature>
<accession>A0A226EDN0</accession>
<evidence type="ECO:0000256" key="7">
    <source>
        <dbReference type="SAM" id="SignalP"/>
    </source>
</evidence>
<dbReference type="GO" id="GO:0007166">
    <property type="term" value="P:cell surface receptor signaling pathway"/>
    <property type="evidence" value="ECO:0007669"/>
    <property type="project" value="InterPro"/>
</dbReference>
<protein>
    <submittedName>
        <fullName evidence="9">G-protein coupled receptor Mth2</fullName>
    </submittedName>
</protein>
<evidence type="ECO:0000256" key="1">
    <source>
        <dbReference type="ARBA" id="ARBA00004141"/>
    </source>
</evidence>
<reference evidence="9 10" key="1">
    <citation type="submission" date="2015-12" db="EMBL/GenBank/DDBJ databases">
        <title>The genome of Folsomia candida.</title>
        <authorList>
            <person name="Faddeeva A."/>
            <person name="Derks M.F."/>
            <person name="Anvar Y."/>
            <person name="Smit S."/>
            <person name="Van Straalen N."/>
            <person name="Roelofs D."/>
        </authorList>
    </citation>
    <scope>NUCLEOTIDE SEQUENCE [LARGE SCALE GENOMIC DNA]</scope>
    <source>
        <strain evidence="9 10">VU population</strain>
        <tissue evidence="9">Whole body</tissue>
    </source>
</reference>
<evidence type="ECO:0000256" key="3">
    <source>
        <dbReference type="ARBA" id="ARBA00022989"/>
    </source>
</evidence>
<dbReference type="GO" id="GO:0016020">
    <property type="term" value="C:membrane"/>
    <property type="evidence" value="ECO:0007669"/>
    <property type="project" value="UniProtKB-SubCell"/>
</dbReference>
<dbReference type="CDD" id="cd15039">
    <property type="entry name" value="7tmB3_Methuselah-like"/>
    <property type="match status" value="1"/>
</dbReference>
<keyword evidence="3 6" id="KW-1133">Transmembrane helix</keyword>
<dbReference type="PANTHER" id="PTHR46953">
    <property type="entry name" value="G-PROTEIN COUPLED RECEPTOR MTH-LIKE 1-RELATED"/>
    <property type="match status" value="1"/>
</dbReference>
<keyword evidence="2 6" id="KW-0812">Transmembrane</keyword>
<feature type="transmembrane region" description="Helical" evidence="6">
    <location>
        <begin position="437"/>
        <end position="457"/>
    </location>
</feature>
<evidence type="ECO:0000256" key="5">
    <source>
        <dbReference type="SAM" id="MobiDB-lite"/>
    </source>
</evidence>
<keyword evidence="9" id="KW-0675">Receptor</keyword>
<gene>
    <name evidence="9" type="ORF">Fcan01_09275</name>
</gene>
<name>A0A226EDN0_FOLCA</name>
<keyword evidence="4 6" id="KW-0472">Membrane</keyword>
<feature type="transmembrane region" description="Helical" evidence="6">
    <location>
        <begin position="359"/>
        <end position="379"/>
    </location>
</feature>
<proteinExistence type="predicted"/>
<dbReference type="Proteomes" id="UP000198287">
    <property type="component" value="Unassembled WGS sequence"/>
</dbReference>
<keyword evidence="10" id="KW-1185">Reference proteome</keyword>
<evidence type="ECO:0000256" key="6">
    <source>
        <dbReference type="SAM" id="Phobius"/>
    </source>
</evidence>
<comment type="caution">
    <text evidence="9">The sequence shown here is derived from an EMBL/GenBank/DDBJ whole genome shotgun (WGS) entry which is preliminary data.</text>
</comment>
<evidence type="ECO:0000256" key="4">
    <source>
        <dbReference type="ARBA" id="ARBA00023136"/>
    </source>
</evidence>
<dbReference type="InterPro" id="IPR017981">
    <property type="entry name" value="GPCR_2-like_7TM"/>
</dbReference>
<dbReference type="GO" id="GO:0004888">
    <property type="term" value="F:transmembrane signaling receptor activity"/>
    <property type="evidence" value="ECO:0007669"/>
    <property type="project" value="InterPro"/>
</dbReference>
<dbReference type="InterPro" id="IPR052808">
    <property type="entry name" value="GPCR_Mth-like"/>
</dbReference>
<dbReference type="PROSITE" id="PS51257">
    <property type="entry name" value="PROKAR_LIPOPROTEIN"/>
    <property type="match status" value="1"/>
</dbReference>
<evidence type="ECO:0000313" key="9">
    <source>
        <dbReference type="EMBL" id="OXA55733.1"/>
    </source>
</evidence>
<feature type="domain" description="G-protein coupled receptors family 2 profile 2" evidence="8">
    <location>
        <begin position="322"/>
        <end position="600"/>
    </location>
</feature>
<feature type="transmembrane region" description="Helical" evidence="6">
    <location>
        <begin position="399"/>
        <end position="417"/>
    </location>
</feature>
<feature type="signal peptide" evidence="7">
    <location>
        <begin position="1"/>
        <end position="22"/>
    </location>
</feature>
<evidence type="ECO:0000259" key="8">
    <source>
        <dbReference type="PROSITE" id="PS50261"/>
    </source>
</evidence>
<comment type="subcellular location">
    <subcellularLocation>
        <location evidence="1">Membrane</location>
        <topology evidence="1">Multi-pass membrane protein</topology>
    </subcellularLocation>
</comment>
<dbReference type="OrthoDB" id="6134459at2759"/>
<dbReference type="PANTHER" id="PTHR46953:SF1">
    <property type="entry name" value="G-PROTEIN COUPLED RECEPTOR MTH-LIKE 1-RELATED"/>
    <property type="match status" value="1"/>
</dbReference>
<evidence type="ECO:0000313" key="10">
    <source>
        <dbReference type="Proteomes" id="UP000198287"/>
    </source>
</evidence>
<keyword evidence="7" id="KW-0732">Signal</keyword>
<feature type="transmembrane region" description="Helical" evidence="6">
    <location>
        <begin position="494"/>
        <end position="517"/>
    </location>
</feature>
<dbReference type="Gene3D" id="1.20.1070.10">
    <property type="entry name" value="Rhodopsin 7-helix transmembrane proteins"/>
    <property type="match status" value="1"/>
</dbReference>
<feature type="chain" id="PRO_5012578764" evidence="7">
    <location>
        <begin position="23"/>
        <end position="657"/>
    </location>
</feature>
<dbReference type="AlphaFoldDB" id="A0A226EDN0"/>
<organism evidence="9 10">
    <name type="scientific">Folsomia candida</name>
    <name type="common">Springtail</name>
    <dbReference type="NCBI Taxonomy" id="158441"/>
    <lineage>
        <taxon>Eukaryota</taxon>
        <taxon>Metazoa</taxon>
        <taxon>Ecdysozoa</taxon>
        <taxon>Arthropoda</taxon>
        <taxon>Hexapoda</taxon>
        <taxon>Collembola</taxon>
        <taxon>Entomobryomorpha</taxon>
        <taxon>Isotomoidea</taxon>
        <taxon>Isotomidae</taxon>
        <taxon>Proisotominae</taxon>
        <taxon>Folsomia</taxon>
    </lineage>
</organism>